<evidence type="ECO:0000259" key="11">
    <source>
        <dbReference type="Pfam" id="PF01694"/>
    </source>
</evidence>
<keyword evidence="9" id="KW-1133">Transmembrane helix</keyword>
<dbReference type="Gene3D" id="1.10.238.10">
    <property type="entry name" value="EF-hand"/>
    <property type="match status" value="1"/>
</dbReference>
<evidence type="ECO:0000256" key="3">
    <source>
        <dbReference type="ARBA" id="ARBA00009045"/>
    </source>
</evidence>
<dbReference type="InterPro" id="IPR035952">
    <property type="entry name" value="Rhomboid-like_sf"/>
</dbReference>
<dbReference type="GO" id="GO:0016020">
    <property type="term" value="C:membrane"/>
    <property type="evidence" value="ECO:0007669"/>
    <property type="project" value="UniProtKB-SubCell"/>
</dbReference>
<dbReference type="InterPro" id="IPR011992">
    <property type="entry name" value="EF-hand-dom_pair"/>
</dbReference>
<dbReference type="SUPFAM" id="SSF47473">
    <property type="entry name" value="EF-hand"/>
    <property type="match status" value="1"/>
</dbReference>
<dbReference type="GO" id="GO:0006508">
    <property type="term" value="P:proteolysis"/>
    <property type="evidence" value="ECO:0007669"/>
    <property type="project" value="UniProtKB-KW"/>
</dbReference>
<keyword evidence="10" id="KW-0472">Membrane</keyword>
<evidence type="ECO:0000256" key="6">
    <source>
        <dbReference type="ARBA" id="ARBA00022692"/>
    </source>
</evidence>
<dbReference type="FunFam" id="1.20.1540.10:FF:000007">
    <property type="entry name" value="Rhomboid like 2"/>
    <property type="match status" value="1"/>
</dbReference>
<evidence type="ECO:0000256" key="2">
    <source>
        <dbReference type="ARBA" id="ARBA00004141"/>
    </source>
</evidence>
<keyword evidence="7" id="KW-0378">Hydrolase</keyword>
<dbReference type="AlphaFoldDB" id="A0A8J1XJL2"/>
<dbReference type="SUPFAM" id="SSF144091">
    <property type="entry name" value="Rhomboid-like"/>
    <property type="match status" value="1"/>
</dbReference>
<dbReference type="PANTHER" id="PTHR45840">
    <property type="entry name" value="RHOMBOID-RELATED PROTEIN"/>
    <property type="match status" value="1"/>
</dbReference>
<keyword evidence="5" id="KW-0645">Protease</keyword>
<evidence type="ECO:0000313" key="13">
    <source>
        <dbReference type="Proteomes" id="UP000749559"/>
    </source>
</evidence>
<evidence type="ECO:0000256" key="7">
    <source>
        <dbReference type="ARBA" id="ARBA00022801"/>
    </source>
</evidence>
<dbReference type="Gene3D" id="1.20.1540.10">
    <property type="entry name" value="Rhomboid-like"/>
    <property type="match status" value="1"/>
</dbReference>
<dbReference type="GO" id="GO:0004252">
    <property type="term" value="F:serine-type endopeptidase activity"/>
    <property type="evidence" value="ECO:0007669"/>
    <property type="project" value="InterPro"/>
</dbReference>
<protein>
    <recommendedName>
        <fullName evidence="4">rhomboid protease</fullName>
        <ecNumber evidence="4">3.4.21.105</ecNumber>
    </recommendedName>
</protein>
<accession>A0A8J1XJL2</accession>
<dbReference type="OrthoDB" id="418595at2759"/>
<evidence type="ECO:0000256" key="4">
    <source>
        <dbReference type="ARBA" id="ARBA00013039"/>
    </source>
</evidence>
<keyword evidence="8" id="KW-0720">Serine protease</keyword>
<dbReference type="Proteomes" id="UP000749559">
    <property type="component" value="Unassembled WGS sequence"/>
</dbReference>
<evidence type="ECO:0000256" key="9">
    <source>
        <dbReference type="ARBA" id="ARBA00022989"/>
    </source>
</evidence>
<reference evidence="12" key="1">
    <citation type="submission" date="2022-03" db="EMBL/GenBank/DDBJ databases">
        <authorList>
            <person name="Martin C."/>
        </authorList>
    </citation>
    <scope>NUCLEOTIDE SEQUENCE</scope>
</reference>
<dbReference type="EC" id="3.4.21.105" evidence="4"/>
<dbReference type="InterPro" id="IPR051739">
    <property type="entry name" value="Rhomboid_IM_Serine_Proteases"/>
</dbReference>
<dbReference type="EMBL" id="CAIIXF020000011">
    <property type="protein sequence ID" value="CAH1798694.1"/>
    <property type="molecule type" value="Genomic_DNA"/>
</dbReference>
<comment type="subcellular location">
    <subcellularLocation>
        <location evidence="2">Membrane</location>
        <topology evidence="2">Multi-pass membrane protein</topology>
    </subcellularLocation>
</comment>
<comment type="catalytic activity">
    <reaction evidence="1">
        <text>Cleaves type-1 transmembrane domains using a catalytic dyad composed of serine and histidine that are contributed by different transmembrane domains.</text>
        <dbReference type="EC" id="3.4.21.105"/>
    </reaction>
</comment>
<dbReference type="Pfam" id="PF01694">
    <property type="entry name" value="Rhomboid"/>
    <property type="match status" value="1"/>
</dbReference>
<organism evidence="12 13">
    <name type="scientific">Owenia fusiformis</name>
    <name type="common">Polychaete worm</name>
    <dbReference type="NCBI Taxonomy" id="6347"/>
    <lineage>
        <taxon>Eukaryota</taxon>
        <taxon>Metazoa</taxon>
        <taxon>Spiralia</taxon>
        <taxon>Lophotrochozoa</taxon>
        <taxon>Annelida</taxon>
        <taxon>Polychaeta</taxon>
        <taxon>Sedentaria</taxon>
        <taxon>Canalipalpata</taxon>
        <taxon>Sabellida</taxon>
        <taxon>Oweniida</taxon>
        <taxon>Oweniidae</taxon>
        <taxon>Owenia</taxon>
    </lineage>
</organism>
<comment type="caution">
    <text evidence="12">The sequence shown here is derived from an EMBL/GenBank/DDBJ whole genome shotgun (WGS) entry which is preliminary data.</text>
</comment>
<comment type="similarity">
    <text evidence="3">Belongs to the peptidase S54 family.</text>
</comment>
<feature type="domain" description="Peptidase S54 rhomboid" evidence="11">
    <location>
        <begin position="177"/>
        <end position="333"/>
    </location>
</feature>
<keyword evidence="6" id="KW-0812">Transmembrane</keyword>
<proteinExistence type="inferred from homology"/>
<evidence type="ECO:0000256" key="10">
    <source>
        <dbReference type="ARBA" id="ARBA00023136"/>
    </source>
</evidence>
<gene>
    <name evidence="12" type="ORF">OFUS_LOCUS22803</name>
</gene>
<evidence type="ECO:0000313" key="12">
    <source>
        <dbReference type="EMBL" id="CAH1798694.1"/>
    </source>
</evidence>
<dbReference type="PANTHER" id="PTHR45840:SF2">
    <property type="entry name" value="PROTEIN RHOMBOID-RELATED"/>
    <property type="match status" value="1"/>
</dbReference>
<sequence length="381" mass="43207">MTSFEMDHLDDDQKQRLLLESRYKPIFDRHEHEGGVPLKSLRQEMEEVGGSKLPRGKMELLLRRADEYQDGKLEFGEFIRIMTAETGDRQLTAFQKLLKISLNGVIPRNAQKKRMEYYLDHYNCCPPPLFMIFISLAEIGVFVFYAIELKGMGVETTASSGFPWYSPLIYKPQRRYEAWRFLTYMFIHVGYLHLVFNLIMQLMLGLPLEMVHKWWRVGFVYSLGVVAGSLGHSVVDTTTMLAGASGGCYALIGAQLAAVIMNWKEMTRGCQDGVVEFISSAPVRLTLILVLGGADTGLAIYQRFTGDSKGSVGFAAHFGGFLAGLLLGISVLKNIDKKPWETVLWWISTIIYCILIIFCICWNGFYPGFPDQDWRPCCPIT</sequence>
<keyword evidence="13" id="KW-1185">Reference proteome</keyword>
<evidence type="ECO:0000256" key="1">
    <source>
        <dbReference type="ARBA" id="ARBA00000156"/>
    </source>
</evidence>
<name>A0A8J1XJL2_OWEFU</name>
<dbReference type="InterPro" id="IPR022764">
    <property type="entry name" value="Peptidase_S54_rhomboid_dom"/>
</dbReference>
<evidence type="ECO:0000256" key="5">
    <source>
        <dbReference type="ARBA" id="ARBA00022670"/>
    </source>
</evidence>
<evidence type="ECO:0000256" key="8">
    <source>
        <dbReference type="ARBA" id="ARBA00022825"/>
    </source>
</evidence>